<dbReference type="EMBL" id="MJAT01000022">
    <property type="protein sequence ID" value="OEH85366.1"/>
    <property type="molecule type" value="Genomic_DNA"/>
</dbReference>
<keyword evidence="5 6" id="KW-0472">Membrane</keyword>
<sequence>MFNFLRVNGKRSIFALIISIAIAQGIGLLSTLLTRNSFEIYQTLTKPWFAPPQWVFGPVWTILFVLMGLAAYRVWMSGYYHPFGFTDQMRRALTLYGIQFVFNFLWSILFFRFQWYGIALIDLLILLALIIITAREFYKIDRLAGLLMIPYIVWVSFAGILNYYIWILNR</sequence>
<feature type="transmembrane region" description="Helical" evidence="6">
    <location>
        <begin position="115"/>
        <end position="134"/>
    </location>
</feature>
<dbReference type="FunFam" id="1.20.1260.100:FF:000001">
    <property type="entry name" value="translocator protein 2"/>
    <property type="match status" value="1"/>
</dbReference>
<dbReference type="PANTHER" id="PTHR10057:SF0">
    <property type="entry name" value="TRANSLOCATOR PROTEIN"/>
    <property type="match status" value="1"/>
</dbReference>
<feature type="transmembrane region" description="Helical" evidence="6">
    <location>
        <begin position="12"/>
        <end position="33"/>
    </location>
</feature>
<dbReference type="CDD" id="cd15904">
    <property type="entry name" value="TSPO_MBR"/>
    <property type="match status" value="1"/>
</dbReference>
<accession>A0A1E5L5H6</accession>
<keyword evidence="3 6" id="KW-0812">Transmembrane</keyword>
<dbReference type="AlphaFoldDB" id="A0A1E5L5H6"/>
<dbReference type="PANTHER" id="PTHR10057">
    <property type="entry name" value="PERIPHERAL-TYPE BENZODIAZEPINE RECEPTOR"/>
    <property type="match status" value="1"/>
</dbReference>
<gene>
    <name evidence="7" type="ORF">BHU72_04540</name>
</gene>
<evidence type="ECO:0000256" key="1">
    <source>
        <dbReference type="ARBA" id="ARBA00004141"/>
    </source>
</evidence>
<evidence type="ECO:0000313" key="7">
    <source>
        <dbReference type="EMBL" id="OEH85366.1"/>
    </source>
</evidence>
<dbReference type="Gene3D" id="1.20.1260.100">
    <property type="entry name" value="TspO/MBR protein"/>
    <property type="match status" value="1"/>
</dbReference>
<dbReference type="InterPro" id="IPR038330">
    <property type="entry name" value="TspO/MBR-related_sf"/>
</dbReference>
<dbReference type="PIRSF" id="PIRSF005859">
    <property type="entry name" value="PBR"/>
    <property type="match status" value="1"/>
</dbReference>
<evidence type="ECO:0000256" key="4">
    <source>
        <dbReference type="ARBA" id="ARBA00022989"/>
    </source>
</evidence>
<feature type="transmembrane region" description="Helical" evidence="6">
    <location>
        <begin position="146"/>
        <end position="167"/>
    </location>
</feature>
<comment type="caution">
    <text evidence="7">The sequence shown here is derived from an EMBL/GenBank/DDBJ whole genome shotgun (WGS) entry which is preliminary data.</text>
</comment>
<dbReference type="GO" id="GO:0033013">
    <property type="term" value="P:tetrapyrrole metabolic process"/>
    <property type="evidence" value="ECO:0007669"/>
    <property type="project" value="UniProtKB-ARBA"/>
</dbReference>
<evidence type="ECO:0000256" key="5">
    <source>
        <dbReference type="ARBA" id="ARBA00023136"/>
    </source>
</evidence>
<evidence type="ECO:0000256" key="6">
    <source>
        <dbReference type="SAM" id="Phobius"/>
    </source>
</evidence>
<organism evidence="7 8">
    <name type="scientific">Desulfuribacillus stibiiarsenatis</name>
    <dbReference type="NCBI Taxonomy" id="1390249"/>
    <lineage>
        <taxon>Bacteria</taxon>
        <taxon>Bacillati</taxon>
        <taxon>Bacillota</taxon>
        <taxon>Desulfuribacillia</taxon>
        <taxon>Desulfuribacillales</taxon>
        <taxon>Desulfuribacillaceae</taxon>
        <taxon>Desulfuribacillus</taxon>
    </lineage>
</organism>
<dbReference type="GO" id="GO:0016020">
    <property type="term" value="C:membrane"/>
    <property type="evidence" value="ECO:0007669"/>
    <property type="project" value="UniProtKB-SubCell"/>
</dbReference>
<name>A0A1E5L5H6_9FIRM</name>
<dbReference type="Proteomes" id="UP000095255">
    <property type="component" value="Unassembled WGS sequence"/>
</dbReference>
<feature type="transmembrane region" description="Helical" evidence="6">
    <location>
        <begin position="53"/>
        <end position="72"/>
    </location>
</feature>
<protein>
    <submittedName>
        <fullName evidence="7">TspO protein</fullName>
    </submittedName>
</protein>
<comment type="similarity">
    <text evidence="2">Belongs to the TspO/BZRP family.</text>
</comment>
<proteinExistence type="inferred from homology"/>
<dbReference type="InterPro" id="IPR004307">
    <property type="entry name" value="TspO_MBR"/>
</dbReference>
<evidence type="ECO:0000256" key="3">
    <source>
        <dbReference type="ARBA" id="ARBA00022692"/>
    </source>
</evidence>
<feature type="transmembrane region" description="Helical" evidence="6">
    <location>
        <begin position="93"/>
        <end position="109"/>
    </location>
</feature>
<evidence type="ECO:0000256" key="2">
    <source>
        <dbReference type="ARBA" id="ARBA00007524"/>
    </source>
</evidence>
<dbReference type="RefSeq" id="WP_069702192.1">
    <property type="nucleotide sequence ID" value="NZ_MJAT01000022.1"/>
</dbReference>
<reference evidence="7 8" key="1">
    <citation type="submission" date="2016-09" db="EMBL/GenBank/DDBJ databases">
        <title>Desulfuribacillus arsenicus sp. nov., an obligately anaerobic, dissimilatory arsenic- and antimonate-reducing bacterium isolated from anoxic sediments.</title>
        <authorList>
            <person name="Abin C.A."/>
            <person name="Hollibaugh J.T."/>
        </authorList>
    </citation>
    <scope>NUCLEOTIDE SEQUENCE [LARGE SCALE GENOMIC DNA]</scope>
    <source>
        <strain evidence="7 8">MLFW-2</strain>
    </source>
</reference>
<evidence type="ECO:0000313" key="8">
    <source>
        <dbReference type="Proteomes" id="UP000095255"/>
    </source>
</evidence>
<comment type="subcellular location">
    <subcellularLocation>
        <location evidence="1">Membrane</location>
        <topology evidence="1">Multi-pass membrane protein</topology>
    </subcellularLocation>
</comment>
<dbReference type="OrthoDB" id="9795496at2"/>
<dbReference type="Pfam" id="PF03073">
    <property type="entry name" value="TspO_MBR"/>
    <property type="match status" value="1"/>
</dbReference>
<keyword evidence="4 6" id="KW-1133">Transmembrane helix</keyword>
<keyword evidence="8" id="KW-1185">Reference proteome</keyword>